<proteinExistence type="predicted"/>
<dbReference type="KEGG" id="yrb:UGYR_10975"/>
<dbReference type="STRING" id="29486.UGYR_10975"/>
<evidence type="ECO:0000313" key="2">
    <source>
        <dbReference type="EMBL" id="SUQ00606.1"/>
    </source>
</evidence>
<dbReference type="AlphaFoldDB" id="A0A0A8V8V5"/>
<dbReference type="Gene3D" id="1.20.910.10">
    <property type="entry name" value="Heme oxygenase-like"/>
    <property type="match status" value="1"/>
</dbReference>
<reference evidence="1" key="1">
    <citation type="journal article" date="2015" name="Genome Announc.">
        <title>Complete Genome Sequence of Yersinia ruckeri Strain CSF007-82, Etiologic Agent of Red Mouth Disease in Salmonid Fish.</title>
        <authorList>
            <person name="Nelson M.C."/>
            <person name="LaPatra S.E."/>
            <person name="Welch T.J."/>
            <person name="Graf J."/>
        </authorList>
    </citation>
    <scope>NUCLEOTIDE SEQUENCE</scope>
    <source>
        <strain evidence="1">CSF007-82</strain>
    </source>
</reference>
<dbReference type="InterPro" id="IPR016084">
    <property type="entry name" value="Haem_Oase-like_multi-hlx"/>
</dbReference>
<dbReference type="EMBL" id="UHJG01000001">
    <property type="protein sequence ID" value="SUQ00606.1"/>
    <property type="molecule type" value="Genomic_DNA"/>
</dbReference>
<dbReference type="PATRIC" id="fig|29486.45.peg.2306"/>
<organism evidence="1">
    <name type="scientific">Yersinia ruckeri</name>
    <dbReference type="NCBI Taxonomy" id="29486"/>
    <lineage>
        <taxon>Bacteria</taxon>
        <taxon>Pseudomonadati</taxon>
        <taxon>Pseudomonadota</taxon>
        <taxon>Gammaproteobacteria</taxon>
        <taxon>Enterobacterales</taxon>
        <taxon>Yersiniaceae</taxon>
        <taxon>Yersinia</taxon>
    </lineage>
</organism>
<dbReference type="EMBL" id="LN681231">
    <property type="protein sequence ID" value="CEK25995.1"/>
    <property type="molecule type" value="Genomic_DNA"/>
</dbReference>
<reference evidence="2 3" key="2">
    <citation type="submission" date="2018-06" db="EMBL/GenBank/DDBJ databases">
        <authorList>
            <consortium name="Pathogen Informatics"/>
            <person name="Doyle S."/>
        </authorList>
    </citation>
    <scope>NUCLEOTIDE SEQUENCE [LARGE SCALE GENOMIC DNA]</scope>
    <source>
        <strain evidence="2 3">NCTC10476</strain>
    </source>
</reference>
<gene>
    <name evidence="1" type="ORF">CSF007_1005</name>
    <name evidence="2" type="ORF">NCTC10476_01907</name>
</gene>
<evidence type="ECO:0000313" key="3">
    <source>
        <dbReference type="Proteomes" id="UP000255169"/>
    </source>
</evidence>
<name>A0A0A8V8V5_YERRU</name>
<sequence>MRLKNSVVVEYPRERTLRITSRLQVVEVIHDDINAFFVEKLSAHRNPASALNEAGCSADFSRDFMAFLHKNILLYPFPVGANYIDASDAADVINNELNHWADILYFDPFWSRMETPTTVSDLNTLYAWAIENYHHTHSVIQHLGTALSHTPNTLMADKFITHLSEEWDHPYLFKLSATRFRHAHQLPNLEGELLPLPCTRAICAILQMAAKRNCFVYKSCVAVLEKTARRVNETRQFYLNIATQNLLDYKLVEPLVTHAETDEDYDHLNSLSQFAATSPPLSIACVEEALRLAYRFAEALHLWQRHMMDLYLTYPLGEGHRSRQLA</sequence>
<dbReference type="OrthoDB" id="6479052at2"/>
<accession>A0A0A8V8V5</accession>
<protein>
    <submittedName>
        <fullName evidence="1">Uncharacterized protein</fullName>
    </submittedName>
</protein>
<dbReference type="RefSeq" id="WP_004718434.1">
    <property type="nucleotide sequence ID" value="NZ_CCYO01000022.1"/>
</dbReference>
<dbReference type="GeneID" id="66877979"/>
<dbReference type="Proteomes" id="UP000255169">
    <property type="component" value="Unassembled WGS sequence"/>
</dbReference>
<evidence type="ECO:0000313" key="1">
    <source>
        <dbReference type="EMBL" id="CEK25995.1"/>
    </source>
</evidence>
<keyword evidence="3" id="KW-1185">Reference proteome</keyword>